<dbReference type="Pfam" id="PF01568">
    <property type="entry name" value="Molydop_binding"/>
    <property type="match status" value="1"/>
</dbReference>
<dbReference type="Pfam" id="PF04879">
    <property type="entry name" value="Molybdop_Fe4S4"/>
    <property type="match status" value="1"/>
</dbReference>
<proteinExistence type="inferred from homology"/>
<dbReference type="GO" id="GO:0051536">
    <property type="term" value="F:iron-sulfur cluster binding"/>
    <property type="evidence" value="ECO:0007669"/>
    <property type="project" value="UniProtKB-KW"/>
</dbReference>
<sequence length="660" mass="75475">MTTQKFFNTCPRDCYDTCAMITTVEDGKAIKLRGNPKHPITQGFLCWKIQNGLKFVYSPERLKRPLKRVGKKGTDSFREITWEEAYREIAHQMEDVQTKHGASAILPFHYYGHMGLLNKQLSQRIFTTLGTSNCSPTVCSNAGRTALQYVYGGFWGIDPEEILSSKLIIFWGLNGPWSNLHGYNMVKNAVRNGAKFYVIDPLKTGRLGKHLAIKPNTDGVLALGIANYLITNNLYDKEHVEKHTHGFEQFREVAKGFNLERVSRITNLSVEDIRELAEDLYRIRPNFIHLGFGIQKHLYGGEAVRTIALLPPLVGGFRVHYSNTNREIDLGFLQGKHLVNQAPSENQKMHNMAQLGRILEDGEVKFLFVFNTNPLVNLPNQQLVKKGMESKDVFTVVHDLFLNDTCSYADIVLPAPSFLESFDIHVCYYHNHMSINQKAIEPLYEAKPNYQVFRELSEVLGLNSRELFPPEREVAEEFLNRSKAVDFTLKDLEQEGFCKMKPRPQDEYLTPSGRIEMYSQLAEKASLPPLPGYYEEEKSEYPFQFLTVNHKQITRSQFHNVWKEEIEPIVLINEEDAKEKDIEEGDWVRLKNDQDTLRMKARPTTDIKRGVILAYGGLWSKLCDGKGANTLIPDVVQDFGGNATYNSTYVEIEKCQEGLV</sequence>
<evidence type="ECO:0000313" key="6">
    <source>
        <dbReference type="EMBL" id="MBS1258865.1"/>
    </source>
</evidence>
<evidence type="ECO:0000256" key="2">
    <source>
        <dbReference type="ARBA" id="ARBA00022723"/>
    </source>
</evidence>
<dbReference type="Gene3D" id="2.20.25.90">
    <property type="entry name" value="ADC-like domains"/>
    <property type="match status" value="1"/>
</dbReference>
<reference evidence="6" key="1">
    <citation type="journal article" date="2021" name="ISME J.">
        <title>Fine-scale metabolic discontinuity in a stratified prokaryote microbiome of a Red Sea deep halocline.</title>
        <authorList>
            <person name="Michoud G."/>
            <person name="Ngugi D.K."/>
            <person name="Barozzi A."/>
            <person name="Merlino G."/>
            <person name="Calleja M.L."/>
            <person name="Delgado-Huertas A."/>
            <person name="Moran X.A.G."/>
            <person name="Daffonchio D."/>
        </authorList>
    </citation>
    <scope>NUCLEOTIDE SEQUENCE</scope>
    <source>
        <strain evidence="6">SuakinDeep_MAG55_1</strain>
    </source>
</reference>
<dbReference type="InterPro" id="IPR006963">
    <property type="entry name" value="Mopterin_OxRdtase_4Fe-4S_dom"/>
</dbReference>
<dbReference type="Pfam" id="PF00384">
    <property type="entry name" value="Molybdopterin"/>
    <property type="match status" value="1"/>
</dbReference>
<dbReference type="PANTHER" id="PTHR43742:SF6">
    <property type="entry name" value="OXIDOREDUCTASE YYAE-RELATED"/>
    <property type="match status" value="1"/>
</dbReference>
<evidence type="ECO:0000313" key="7">
    <source>
        <dbReference type="Proteomes" id="UP000722750"/>
    </source>
</evidence>
<evidence type="ECO:0000256" key="4">
    <source>
        <dbReference type="ARBA" id="ARBA00023014"/>
    </source>
</evidence>
<gene>
    <name evidence="6" type="ORF">MAG551_01929</name>
</gene>
<dbReference type="GO" id="GO:0046872">
    <property type="term" value="F:metal ion binding"/>
    <property type="evidence" value="ECO:0007669"/>
    <property type="project" value="UniProtKB-KW"/>
</dbReference>
<dbReference type="SUPFAM" id="SSF50692">
    <property type="entry name" value="ADC-like"/>
    <property type="match status" value="1"/>
</dbReference>
<dbReference type="AlphaFoldDB" id="A0A941W6A3"/>
<accession>A0A941W6A3</accession>
<dbReference type="Gene3D" id="2.40.40.20">
    <property type="match status" value="1"/>
</dbReference>
<dbReference type="InterPro" id="IPR009010">
    <property type="entry name" value="Asp_de-COase-like_dom_sf"/>
</dbReference>
<keyword evidence="4" id="KW-0411">Iron-sulfur</keyword>
<dbReference type="SMART" id="SM00926">
    <property type="entry name" value="Molybdop_Fe4S4"/>
    <property type="match status" value="1"/>
</dbReference>
<keyword evidence="2" id="KW-0479">Metal-binding</keyword>
<protein>
    <submittedName>
        <fullName evidence="6">Dimethyl sulfoxide reductase DmsA</fullName>
    </submittedName>
</protein>
<dbReference type="InterPro" id="IPR006657">
    <property type="entry name" value="MoPterin_dinucl-bd_dom"/>
</dbReference>
<comment type="similarity">
    <text evidence="1">Belongs to the prokaryotic molybdopterin-containing oxidoreductase family.</text>
</comment>
<dbReference type="CDD" id="cd02766">
    <property type="entry name" value="MopB_3"/>
    <property type="match status" value="1"/>
</dbReference>
<dbReference type="Proteomes" id="UP000722750">
    <property type="component" value="Unassembled WGS sequence"/>
</dbReference>
<dbReference type="PROSITE" id="PS51669">
    <property type="entry name" value="4FE4S_MOW_BIS_MGD"/>
    <property type="match status" value="1"/>
</dbReference>
<evidence type="ECO:0000256" key="3">
    <source>
        <dbReference type="ARBA" id="ARBA00023004"/>
    </source>
</evidence>
<name>A0A941W6A3_9BACT</name>
<dbReference type="GO" id="GO:0043546">
    <property type="term" value="F:molybdopterin cofactor binding"/>
    <property type="evidence" value="ECO:0007669"/>
    <property type="project" value="InterPro"/>
</dbReference>
<keyword evidence="3" id="KW-0408">Iron</keyword>
<dbReference type="GO" id="GO:0016491">
    <property type="term" value="F:oxidoreductase activity"/>
    <property type="evidence" value="ECO:0007669"/>
    <property type="project" value="InterPro"/>
</dbReference>
<dbReference type="SUPFAM" id="SSF53706">
    <property type="entry name" value="Formate dehydrogenase/DMSO reductase, domains 1-3"/>
    <property type="match status" value="1"/>
</dbReference>
<dbReference type="PANTHER" id="PTHR43742">
    <property type="entry name" value="TRIMETHYLAMINE-N-OXIDE REDUCTASE"/>
    <property type="match status" value="1"/>
</dbReference>
<organism evidence="6 7">
    <name type="scientific">Candidatus Scalindua arabica</name>
    <dbReference type="NCBI Taxonomy" id="1127984"/>
    <lineage>
        <taxon>Bacteria</taxon>
        <taxon>Pseudomonadati</taxon>
        <taxon>Planctomycetota</taxon>
        <taxon>Candidatus Brocadiia</taxon>
        <taxon>Candidatus Brocadiales</taxon>
        <taxon>Candidatus Scalinduaceae</taxon>
        <taxon>Candidatus Scalindua</taxon>
    </lineage>
</organism>
<evidence type="ECO:0000256" key="1">
    <source>
        <dbReference type="ARBA" id="ARBA00010312"/>
    </source>
</evidence>
<comment type="caution">
    <text evidence="6">The sequence shown here is derived from an EMBL/GenBank/DDBJ whole genome shotgun (WGS) entry which is preliminary data.</text>
</comment>
<dbReference type="Gene3D" id="3.40.50.740">
    <property type="match status" value="1"/>
</dbReference>
<dbReference type="InterPro" id="IPR006656">
    <property type="entry name" value="Mopterin_OxRdtase"/>
</dbReference>
<dbReference type="InterPro" id="IPR050612">
    <property type="entry name" value="Prok_Mopterin_Oxidored"/>
</dbReference>
<feature type="domain" description="4Fe-4S Mo/W bis-MGD-type" evidence="5">
    <location>
        <begin position="3"/>
        <end position="60"/>
    </location>
</feature>
<dbReference type="Gene3D" id="3.30.2070.10">
    <property type="entry name" value="Formate dehydrogenase/DMSO reductase"/>
    <property type="match status" value="1"/>
</dbReference>
<evidence type="ECO:0000259" key="5">
    <source>
        <dbReference type="PROSITE" id="PS51669"/>
    </source>
</evidence>
<dbReference type="EMBL" id="JAANXD010000076">
    <property type="protein sequence ID" value="MBS1258865.1"/>
    <property type="molecule type" value="Genomic_DNA"/>
</dbReference>
<dbReference type="Gene3D" id="3.40.228.10">
    <property type="entry name" value="Dimethylsulfoxide Reductase, domain 2"/>
    <property type="match status" value="1"/>
</dbReference>